<evidence type="ECO:0008006" key="4">
    <source>
        <dbReference type="Google" id="ProtNLM"/>
    </source>
</evidence>
<dbReference type="RefSeq" id="WP_395419032.1">
    <property type="nucleotide sequence ID" value="NZ_JBIPKE010000020.1"/>
</dbReference>
<evidence type="ECO:0000313" key="3">
    <source>
        <dbReference type="Proteomes" id="UP001610063"/>
    </source>
</evidence>
<feature type="transmembrane region" description="Helical" evidence="1">
    <location>
        <begin position="38"/>
        <end position="57"/>
    </location>
</feature>
<feature type="transmembrane region" description="Helical" evidence="1">
    <location>
        <begin position="69"/>
        <end position="89"/>
    </location>
</feature>
<reference evidence="2 3" key="1">
    <citation type="journal article" date="2013" name="Int. J. Syst. Evol. Microbiol.">
        <title>Marinoscillum luteum sp. nov., isolated from marine sediment.</title>
        <authorList>
            <person name="Cha I.T."/>
            <person name="Park S.J."/>
            <person name="Kim S.J."/>
            <person name="Kim J.G."/>
            <person name="Jung M.Y."/>
            <person name="Shin K.S."/>
            <person name="Kwon K.K."/>
            <person name="Yang S.H."/>
            <person name="Seo Y.S."/>
            <person name="Rhee S.K."/>
        </authorList>
    </citation>
    <scope>NUCLEOTIDE SEQUENCE [LARGE SCALE GENOMIC DNA]</scope>
    <source>
        <strain evidence="2 3">KCTC 23939</strain>
    </source>
</reference>
<name>A0ABW7NG64_9BACT</name>
<accession>A0ABW7NG64</accession>
<keyword evidence="3" id="KW-1185">Reference proteome</keyword>
<comment type="caution">
    <text evidence="2">The sequence shown here is derived from an EMBL/GenBank/DDBJ whole genome shotgun (WGS) entry which is preliminary data.</text>
</comment>
<dbReference type="Proteomes" id="UP001610063">
    <property type="component" value="Unassembled WGS sequence"/>
</dbReference>
<sequence>MKTKILMTLSAVTLALAGIALTFAPEEILLSISAEGTPALTLVLQLLGALYFGFGMLNWMTKTARIGGIYNRPVAVANSSHYAIAALALMKSLTGNSDLPAIIWVVAIVYAVFATAFGALLFWSPVKSQD</sequence>
<evidence type="ECO:0000313" key="2">
    <source>
        <dbReference type="EMBL" id="MFH6985614.1"/>
    </source>
</evidence>
<protein>
    <recommendedName>
        <fullName evidence="4">EamA domain-containing protein</fullName>
    </recommendedName>
</protein>
<gene>
    <name evidence="2" type="ORF">ACHKAR_19335</name>
</gene>
<keyword evidence="1" id="KW-0812">Transmembrane</keyword>
<keyword evidence="1" id="KW-0472">Membrane</keyword>
<evidence type="ECO:0000256" key="1">
    <source>
        <dbReference type="SAM" id="Phobius"/>
    </source>
</evidence>
<organism evidence="2 3">
    <name type="scientific">Marinoscillum luteum</name>
    <dbReference type="NCBI Taxonomy" id="861051"/>
    <lineage>
        <taxon>Bacteria</taxon>
        <taxon>Pseudomonadati</taxon>
        <taxon>Bacteroidota</taxon>
        <taxon>Cytophagia</taxon>
        <taxon>Cytophagales</taxon>
        <taxon>Reichenbachiellaceae</taxon>
        <taxon>Marinoscillum</taxon>
    </lineage>
</organism>
<feature type="transmembrane region" description="Helical" evidence="1">
    <location>
        <begin position="101"/>
        <end position="123"/>
    </location>
</feature>
<keyword evidence="1" id="KW-1133">Transmembrane helix</keyword>
<dbReference type="EMBL" id="JBIPKE010000020">
    <property type="protein sequence ID" value="MFH6985614.1"/>
    <property type="molecule type" value="Genomic_DNA"/>
</dbReference>
<proteinExistence type="predicted"/>